<dbReference type="AlphaFoldDB" id="A6DMP3"/>
<reference evidence="9 10" key="1">
    <citation type="journal article" date="2010" name="J. Bacteriol.">
        <title>Genome sequence of Lentisphaera araneosa HTCC2155T, the type species of the order Lentisphaerales in the phylum Lentisphaerae.</title>
        <authorList>
            <person name="Thrash J.C."/>
            <person name="Cho J.C."/>
            <person name="Vergin K.L."/>
            <person name="Morris R.M."/>
            <person name="Giovannoni S.J."/>
        </authorList>
    </citation>
    <scope>NUCLEOTIDE SEQUENCE [LARGE SCALE GENOMIC DNA]</scope>
    <source>
        <strain evidence="9 10">HTCC2155</strain>
    </source>
</reference>
<dbReference type="InterPro" id="IPR036909">
    <property type="entry name" value="Cyt_c-like_dom_sf"/>
</dbReference>
<keyword evidence="5 6" id="KW-0408">Iron</keyword>
<gene>
    <name evidence="9" type="ORF">LNTAR_16227</name>
</gene>
<dbReference type="EMBL" id="ABCK01000011">
    <property type="protein sequence ID" value="EDM27233.1"/>
    <property type="molecule type" value="Genomic_DNA"/>
</dbReference>
<dbReference type="PANTHER" id="PTHR33751">
    <property type="entry name" value="CBB3-TYPE CYTOCHROME C OXIDASE SUBUNIT FIXP"/>
    <property type="match status" value="1"/>
</dbReference>
<evidence type="ECO:0000313" key="9">
    <source>
        <dbReference type="EMBL" id="EDM27233.1"/>
    </source>
</evidence>
<dbReference type="InterPro" id="IPR050597">
    <property type="entry name" value="Cytochrome_c_Oxidase_Subunit"/>
</dbReference>
<accession>A6DMP3</accession>
<feature type="domain" description="Cytochrome c" evidence="8">
    <location>
        <begin position="181"/>
        <end position="268"/>
    </location>
</feature>
<organism evidence="9 10">
    <name type="scientific">Lentisphaera araneosa HTCC2155</name>
    <dbReference type="NCBI Taxonomy" id="313628"/>
    <lineage>
        <taxon>Bacteria</taxon>
        <taxon>Pseudomonadati</taxon>
        <taxon>Lentisphaerota</taxon>
        <taxon>Lentisphaeria</taxon>
        <taxon>Lentisphaerales</taxon>
        <taxon>Lentisphaeraceae</taxon>
        <taxon>Lentisphaera</taxon>
    </lineage>
</organism>
<feature type="transmembrane region" description="Helical" evidence="7">
    <location>
        <begin position="12"/>
        <end position="32"/>
    </location>
</feature>
<dbReference type="GO" id="GO:0046872">
    <property type="term" value="F:metal ion binding"/>
    <property type="evidence" value="ECO:0007669"/>
    <property type="project" value="UniProtKB-KW"/>
</dbReference>
<evidence type="ECO:0000313" key="10">
    <source>
        <dbReference type="Proteomes" id="UP000004947"/>
    </source>
</evidence>
<evidence type="ECO:0000256" key="1">
    <source>
        <dbReference type="ARBA" id="ARBA00022448"/>
    </source>
</evidence>
<evidence type="ECO:0000256" key="7">
    <source>
        <dbReference type="SAM" id="Phobius"/>
    </source>
</evidence>
<keyword evidence="7" id="KW-0472">Membrane</keyword>
<comment type="caution">
    <text evidence="9">The sequence shown here is derived from an EMBL/GenBank/DDBJ whole genome shotgun (WGS) entry which is preliminary data.</text>
</comment>
<dbReference type="Pfam" id="PF00034">
    <property type="entry name" value="Cytochrom_C"/>
    <property type="match status" value="2"/>
</dbReference>
<protein>
    <submittedName>
        <fullName evidence="9">Cytochrome c, class I</fullName>
    </submittedName>
</protein>
<keyword evidence="7" id="KW-1133">Transmembrane helix</keyword>
<evidence type="ECO:0000259" key="8">
    <source>
        <dbReference type="PROSITE" id="PS51007"/>
    </source>
</evidence>
<evidence type="ECO:0000256" key="6">
    <source>
        <dbReference type="PROSITE-ProRule" id="PRU00433"/>
    </source>
</evidence>
<dbReference type="PANTHER" id="PTHR33751:SF9">
    <property type="entry name" value="CYTOCHROME C4"/>
    <property type="match status" value="1"/>
</dbReference>
<keyword evidence="7" id="KW-0812">Transmembrane</keyword>
<keyword evidence="2 6" id="KW-0349">Heme</keyword>
<dbReference type="RefSeq" id="WP_007279140.1">
    <property type="nucleotide sequence ID" value="NZ_ABCK01000011.1"/>
</dbReference>
<dbReference type="GO" id="GO:0009055">
    <property type="term" value="F:electron transfer activity"/>
    <property type="evidence" value="ECO:0007669"/>
    <property type="project" value="InterPro"/>
</dbReference>
<dbReference type="PROSITE" id="PS51007">
    <property type="entry name" value="CYTC"/>
    <property type="match status" value="2"/>
</dbReference>
<name>A6DMP3_9BACT</name>
<dbReference type="STRING" id="313628.LNTAR_16227"/>
<evidence type="ECO:0000256" key="5">
    <source>
        <dbReference type="ARBA" id="ARBA00023004"/>
    </source>
</evidence>
<keyword evidence="1" id="KW-0813">Transport</keyword>
<dbReference type="Gene3D" id="1.10.760.10">
    <property type="entry name" value="Cytochrome c-like domain"/>
    <property type="match status" value="2"/>
</dbReference>
<dbReference type="Proteomes" id="UP000004947">
    <property type="component" value="Unassembled WGS sequence"/>
</dbReference>
<dbReference type="eggNOG" id="COG2863">
    <property type="taxonomic scope" value="Bacteria"/>
</dbReference>
<dbReference type="SUPFAM" id="SSF46626">
    <property type="entry name" value="Cytochrome c"/>
    <property type="match status" value="2"/>
</dbReference>
<evidence type="ECO:0000256" key="2">
    <source>
        <dbReference type="ARBA" id="ARBA00022617"/>
    </source>
</evidence>
<keyword evidence="4" id="KW-0249">Electron transport</keyword>
<keyword evidence="3 6" id="KW-0479">Metal-binding</keyword>
<evidence type="ECO:0000256" key="3">
    <source>
        <dbReference type="ARBA" id="ARBA00022723"/>
    </source>
</evidence>
<feature type="domain" description="Cytochrome c" evidence="8">
    <location>
        <begin position="85"/>
        <end position="172"/>
    </location>
</feature>
<dbReference type="OrthoDB" id="9773456at2"/>
<dbReference type="InterPro" id="IPR009056">
    <property type="entry name" value="Cyt_c-like_dom"/>
</dbReference>
<evidence type="ECO:0000256" key="4">
    <source>
        <dbReference type="ARBA" id="ARBA00022982"/>
    </source>
</evidence>
<sequence length="269" mass="28207">MSSKPKNTGGPLVIAFSAVLAVMLFVGFKGLAKTAKESYSEKQTAITQAQNQQSEKIKSRAEKSKAAIAQKQEAKAQAASPVANANVDIGKAKYALCATCHGQNGEGMAALKSPALAGQTADYIIRQLQNFKHGVRGADPAKDMAGAQMAPMAKMLSDDDMKNIAAYVGTLTGKAVHTLTGDAAAGKAKYALCATCHGPNAEGMPAMKSPGLTNLPDYYVVSQLKNFKSGVRGSDPSKDMHGSMMAPMAKMLSEEDMKNLAAYIKTLAK</sequence>
<proteinExistence type="predicted"/>
<dbReference type="GO" id="GO:0020037">
    <property type="term" value="F:heme binding"/>
    <property type="evidence" value="ECO:0007669"/>
    <property type="project" value="InterPro"/>
</dbReference>
<keyword evidence="10" id="KW-1185">Reference proteome</keyword>